<evidence type="ECO:0000256" key="2">
    <source>
        <dbReference type="SAM" id="SignalP"/>
    </source>
</evidence>
<dbReference type="AlphaFoldDB" id="A0A6P4Z0E3"/>
<keyword evidence="2" id="KW-0732">Signal</keyword>
<dbReference type="Proteomes" id="UP000515135">
    <property type="component" value="Unplaced"/>
</dbReference>
<feature type="signal peptide" evidence="2">
    <location>
        <begin position="1"/>
        <end position="27"/>
    </location>
</feature>
<feature type="chain" id="PRO_5027799503" evidence="2">
    <location>
        <begin position="28"/>
        <end position="337"/>
    </location>
</feature>
<dbReference type="GeneID" id="109469094"/>
<keyword evidence="5" id="KW-1185">Reference proteome</keyword>
<proteinExistence type="predicted"/>
<feature type="domain" description="Noelin" evidence="3">
    <location>
        <begin position="41"/>
        <end position="122"/>
    </location>
</feature>
<dbReference type="PANTHER" id="PTHR23197:SF11">
    <property type="entry name" value="RE03558P"/>
    <property type="match status" value="1"/>
</dbReference>
<keyword evidence="1" id="KW-0175">Coiled coil</keyword>
<evidence type="ECO:0000259" key="3">
    <source>
        <dbReference type="Pfam" id="PF12308"/>
    </source>
</evidence>
<dbReference type="RefSeq" id="XP_019623036.1">
    <property type="nucleotide sequence ID" value="XM_019767477.1"/>
</dbReference>
<evidence type="ECO:0000313" key="5">
    <source>
        <dbReference type="Proteomes" id="UP000515135"/>
    </source>
</evidence>
<dbReference type="KEGG" id="bbel:109469094"/>
<evidence type="ECO:0000256" key="1">
    <source>
        <dbReference type="SAM" id="Coils"/>
    </source>
</evidence>
<reference evidence="6" key="1">
    <citation type="submission" date="2025-08" db="UniProtKB">
        <authorList>
            <consortium name="RefSeq"/>
        </authorList>
    </citation>
    <scope>IDENTIFICATION</scope>
    <source>
        <tissue evidence="6">Gonad</tissue>
    </source>
</reference>
<evidence type="ECO:0000259" key="4">
    <source>
        <dbReference type="Pfam" id="PF21731"/>
    </source>
</evidence>
<protein>
    <submittedName>
        <fullName evidence="6">Uncharacterized protein LOC109469094</fullName>
    </submittedName>
</protein>
<evidence type="ECO:0000313" key="6">
    <source>
        <dbReference type="RefSeq" id="XP_019623036.1"/>
    </source>
</evidence>
<accession>A0A6P4Z0E3</accession>
<dbReference type="Pfam" id="PF21731">
    <property type="entry name" value="TARSH_C"/>
    <property type="match status" value="1"/>
</dbReference>
<sequence length="337" mass="36325">MAGTGTPGTARVLTGTCLLFMAVVAGSEVSGHRNTNYEPSGSEDRSGRCDCAGVMAPSPAACSDDTKYQLITHLQHDVGNLTCLVQDVADKTSSAVDIQSVISDIHNLTAKLAVLETNRELLLTGFFNDIRNDILGLAALLAQLHQDSADAMLVQVYHQQLTGLANILQQLQGEQSNVAQLQMQVDQLTQDLQTCNKSLYAPDVTDTWQPYDFSYDDSCTTCHGDRYVKSTGYTFEGKPLVVGAVLCSPTRYKILLSDDLTGTFRNIADGSGSGQDHCELAGAAEDATVRVDGFFGSCYGEGFRRSDRGESFTYGPIGAGRSAYFYGKWYECGVTIP</sequence>
<name>A0A6P4Z0E3_BRABE</name>
<organism evidence="5 6">
    <name type="scientific">Branchiostoma belcheri</name>
    <name type="common">Amphioxus</name>
    <dbReference type="NCBI Taxonomy" id="7741"/>
    <lineage>
        <taxon>Eukaryota</taxon>
        <taxon>Metazoa</taxon>
        <taxon>Chordata</taxon>
        <taxon>Cephalochordata</taxon>
        <taxon>Leptocardii</taxon>
        <taxon>Amphioxiformes</taxon>
        <taxon>Branchiostomatidae</taxon>
        <taxon>Branchiostoma</taxon>
    </lineage>
</organism>
<dbReference type="Pfam" id="PF12308">
    <property type="entry name" value="Noelin-1"/>
    <property type="match status" value="1"/>
</dbReference>
<dbReference type="InterPro" id="IPR022082">
    <property type="entry name" value="Noelin_dom"/>
</dbReference>
<dbReference type="InterPro" id="IPR049109">
    <property type="entry name" value="TARSH/FNDC1_C"/>
</dbReference>
<feature type="coiled-coil region" evidence="1">
    <location>
        <begin position="164"/>
        <end position="198"/>
    </location>
</feature>
<gene>
    <name evidence="6" type="primary">LOC109469094</name>
</gene>
<dbReference type="OrthoDB" id="6129306at2759"/>
<feature type="domain" description="Target of Nesh-SH3/FNDC1 C-terminal" evidence="4">
    <location>
        <begin position="208"/>
        <end position="337"/>
    </location>
</feature>
<dbReference type="PANTHER" id="PTHR23197">
    <property type="entry name" value="TARSH-RELATED FIBRONECTIN DOMAIN-CONTAINING"/>
    <property type="match status" value="1"/>
</dbReference>